<keyword evidence="10" id="KW-1185">Reference proteome</keyword>
<feature type="transmembrane region" description="Helical" evidence="6">
    <location>
        <begin position="190"/>
        <end position="207"/>
    </location>
</feature>
<organism evidence="9 10">
    <name type="scientific">Pseudonocardia hydrocarbonoxydans</name>
    <dbReference type="NCBI Taxonomy" id="76726"/>
    <lineage>
        <taxon>Bacteria</taxon>
        <taxon>Bacillati</taxon>
        <taxon>Actinomycetota</taxon>
        <taxon>Actinomycetes</taxon>
        <taxon>Pseudonocardiales</taxon>
        <taxon>Pseudonocardiaceae</taxon>
        <taxon>Pseudonocardia</taxon>
    </lineage>
</organism>
<dbReference type="InterPro" id="IPR000700">
    <property type="entry name" value="PAS-assoc_C"/>
</dbReference>
<dbReference type="PANTHER" id="PTHR44757">
    <property type="entry name" value="DIGUANYLATE CYCLASE DGCP"/>
    <property type="match status" value="1"/>
</dbReference>
<dbReference type="Gene3D" id="3.30.70.270">
    <property type="match status" value="1"/>
</dbReference>
<evidence type="ECO:0008006" key="11">
    <source>
        <dbReference type="Google" id="ProtNLM"/>
    </source>
</evidence>
<keyword evidence="5 6" id="KW-0472">Membrane</keyword>
<dbReference type="CDD" id="cd01949">
    <property type="entry name" value="GGDEF"/>
    <property type="match status" value="1"/>
</dbReference>
<dbReference type="SMART" id="SM00086">
    <property type="entry name" value="PAC"/>
    <property type="match status" value="2"/>
</dbReference>
<dbReference type="PROSITE" id="PS50113">
    <property type="entry name" value="PAC"/>
    <property type="match status" value="2"/>
</dbReference>
<evidence type="ECO:0000256" key="6">
    <source>
        <dbReference type="SAM" id="Phobius"/>
    </source>
</evidence>
<comment type="subcellular location">
    <subcellularLocation>
        <location evidence="1">Cell membrane</location>
        <topology evidence="1">Multi-pass membrane protein</topology>
    </subcellularLocation>
</comment>
<dbReference type="Pfam" id="PF08448">
    <property type="entry name" value="PAS_4"/>
    <property type="match status" value="1"/>
</dbReference>
<keyword evidence="2" id="KW-1003">Cell membrane</keyword>
<evidence type="ECO:0000259" key="7">
    <source>
        <dbReference type="PROSITE" id="PS50113"/>
    </source>
</evidence>
<reference evidence="9 10" key="1">
    <citation type="submission" date="2019-06" db="EMBL/GenBank/DDBJ databases">
        <title>Whole genome shotgun sequence of Pseudonocardia hydrocarbonoxydans NBRC 14498.</title>
        <authorList>
            <person name="Hosoyama A."/>
            <person name="Uohara A."/>
            <person name="Ohji S."/>
            <person name="Ichikawa N."/>
        </authorList>
    </citation>
    <scope>NUCLEOTIDE SEQUENCE [LARGE SCALE GENOMIC DNA]</scope>
    <source>
        <strain evidence="9 10">NBRC 14498</strain>
    </source>
</reference>
<dbReference type="EMBL" id="BJNG01000006">
    <property type="protein sequence ID" value="GEC18597.1"/>
    <property type="molecule type" value="Genomic_DNA"/>
</dbReference>
<dbReference type="GO" id="GO:0005886">
    <property type="term" value="C:plasma membrane"/>
    <property type="evidence" value="ECO:0007669"/>
    <property type="project" value="UniProtKB-SubCell"/>
</dbReference>
<evidence type="ECO:0000256" key="5">
    <source>
        <dbReference type="ARBA" id="ARBA00023136"/>
    </source>
</evidence>
<dbReference type="InterPro" id="IPR000160">
    <property type="entry name" value="GGDEF_dom"/>
</dbReference>
<feature type="transmembrane region" description="Helical" evidence="6">
    <location>
        <begin position="154"/>
        <end position="178"/>
    </location>
</feature>
<dbReference type="InterPro" id="IPR035965">
    <property type="entry name" value="PAS-like_dom_sf"/>
</dbReference>
<dbReference type="InterPro" id="IPR013656">
    <property type="entry name" value="PAS_4"/>
</dbReference>
<dbReference type="AlphaFoldDB" id="A0A4Y3WI41"/>
<evidence type="ECO:0000256" key="3">
    <source>
        <dbReference type="ARBA" id="ARBA00022692"/>
    </source>
</evidence>
<dbReference type="RefSeq" id="WP_141277211.1">
    <property type="nucleotide sequence ID" value="NZ_BAAARZ010000021.1"/>
</dbReference>
<name>A0A4Y3WI41_9PSEU</name>
<evidence type="ECO:0000256" key="1">
    <source>
        <dbReference type="ARBA" id="ARBA00004651"/>
    </source>
</evidence>
<feature type="domain" description="PAC" evidence="7">
    <location>
        <begin position="509"/>
        <end position="563"/>
    </location>
</feature>
<dbReference type="OrthoDB" id="23692at2"/>
<gene>
    <name evidence="9" type="ORF">PHY01_08800</name>
</gene>
<accession>A0A4Y3WI41</accession>
<dbReference type="InterPro" id="IPR001610">
    <property type="entry name" value="PAC"/>
</dbReference>
<protein>
    <recommendedName>
        <fullName evidence="11">Diguanylate cyclase</fullName>
    </recommendedName>
</protein>
<dbReference type="InterPro" id="IPR043128">
    <property type="entry name" value="Rev_trsase/Diguanyl_cyclase"/>
</dbReference>
<feature type="domain" description="PAC" evidence="7">
    <location>
        <begin position="377"/>
        <end position="431"/>
    </location>
</feature>
<dbReference type="SUPFAM" id="SSF55073">
    <property type="entry name" value="Nucleotide cyclase"/>
    <property type="match status" value="1"/>
</dbReference>
<feature type="transmembrane region" description="Helical" evidence="6">
    <location>
        <begin position="67"/>
        <end position="83"/>
    </location>
</feature>
<dbReference type="Proteomes" id="UP000320338">
    <property type="component" value="Unassembled WGS sequence"/>
</dbReference>
<feature type="transmembrane region" description="Helical" evidence="6">
    <location>
        <begin position="89"/>
        <end position="106"/>
    </location>
</feature>
<evidence type="ECO:0000259" key="8">
    <source>
        <dbReference type="PROSITE" id="PS50887"/>
    </source>
</evidence>
<feature type="transmembrane region" description="Helical" evidence="6">
    <location>
        <begin position="269"/>
        <end position="289"/>
    </location>
</feature>
<feature type="transmembrane region" description="Helical" evidence="6">
    <location>
        <begin position="21"/>
        <end position="37"/>
    </location>
</feature>
<dbReference type="InterPro" id="IPR029787">
    <property type="entry name" value="Nucleotide_cyclase"/>
</dbReference>
<dbReference type="NCBIfam" id="TIGR00254">
    <property type="entry name" value="GGDEF"/>
    <property type="match status" value="1"/>
</dbReference>
<evidence type="ECO:0000313" key="10">
    <source>
        <dbReference type="Proteomes" id="UP000320338"/>
    </source>
</evidence>
<dbReference type="SUPFAM" id="SSF55785">
    <property type="entry name" value="PYP-like sensor domain (PAS domain)"/>
    <property type="match status" value="2"/>
</dbReference>
<evidence type="ECO:0000256" key="4">
    <source>
        <dbReference type="ARBA" id="ARBA00022989"/>
    </source>
</evidence>
<dbReference type="InterPro" id="IPR007895">
    <property type="entry name" value="MASE1"/>
</dbReference>
<dbReference type="Pfam" id="PF00990">
    <property type="entry name" value="GGDEF"/>
    <property type="match status" value="1"/>
</dbReference>
<keyword evidence="3 6" id="KW-0812">Transmembrane</keyword>
<sequence>MSGTPRDRAHVRAAALVRSPLVVGGAVFVTALAAALLRPEGSAVAAWWPAAGVAVAAAACTTGRRRHAVLLAVAVASLAASLAAGRPPALALCFAAGNAAEAAVAGRILSRDGRPELGTLAQLGRLFAAACAGAAVAATVAALAVAALTGGTPWTAWTAAATSHVAAIVVLVPTVMRVPPRPSTARTRETVALWALVVGVTAAVFAPGQTLPLAYLAVAALVTGVRLGVRAASAQLVAVAVLAAVLGGRGGGPFAAAGRELTPAVAGTLLQLFLGSCALVVLALAISVAQREAALGRFADQRRFDRAVLEAVGAGVLACDAEGHVVVRNRAHRRATGVDGEPDVDPDRLARDLRVTSDGVPVPPERTPLRRALAGEELAHLSLRFEPDGAPPTEVVATARPILDDDGRLLGAVAAFADVTAERDVQDRLRESLAFREAVLAVSPDTLFILDPVARETLWLSRPEPDHDRCSPADLVALGPLRCRDRVHPDDVAALDAADEAAGGLADGAVRKVRLRVRDGGRYRWVSRRVTPFARDATGAVTRLLGVTRDITENVELEQRLAAEALHDPLTGLPNRRLLTDRLGTALQRSTVPVPVLYCDLDGFKTVNDAAGHAVGDAVLCATARRLASVLRPLDTVARVGGDEFVAVLDPALRVVDGEPEPAGTRRRARSVARRIIAALAEPVVVDGVEHRVTVSIGITFARPGDPPEQALGEADRAMYRAKLHGKGRHEVAGLT</sequence>
<comment type="caution">
    <text evidence="9">The sequence shown here is derived from an EMBL/GenBank/DDBJ whole genome shotgun (WGS) entry which is preliminary data.</text>
</comment>
<feature type="transmembrane region" description="Helical" evidence="6">
    <location>
        <begin position="43"/>
        <end position="60"/>
    </location>
</feature>
<feature type="domain" description="GGDEF" evidence="8">
    <location>
        <begin position="592"/>
        <end position="736"/>
    </location>
</feature>
<feature type="transmembrane region" description="Helical" evidence="6">
    <location>
        <begin position="126"/>
        <end position="148"/>
    </location>
</feature>
<evidence type="ECO:0000256" key="2">
    <source>
        <dbReference type="ARBA" id="ARBA00022475"/>
    </source>
</evidence>
<evidence type="ECO:0000313" key="9">
    <source>
        <dbReference type="EMBL" id="GEC18597.1"/>
    </source>
</evidence>
<dbReference type="PANTHER" id="PTHR44757:SF2">
    <property type="entry name" value="BIOFILM ARCHITECTURE MAINTENANCE PROTEIN MBAA"/>
    <property type="match status" value="1"/>
</dbReference>
<dbReference type="InterPro" id="IPR052155">
    <property type="entry name" value="Biofilm_reg_signaling"/>
</dbReference>
<feature type="transmembrane region" description="Helical" evidence="6">
    <location>
        <begin position="236"/>
        <end position="257"/>
    </location>
</feature>
<dbReference type="PROSITE" id="PS50887">
    <property type="entry name" value="GGDEF"/>
    <property type="match status" value="1"/>
</dbReference>
<dbReference type="Pfam" id="PF05231">
    <property type="entry name" value="MASE1"/>
    <property type="match status" value="1"/>
</dbReference>
<keyword evidence="4 6" id="KW-1133">Transmembrane helix</keyword>
<dbReference type="SMART" id="SM00267">
    <property type="entry name" value="GGDEF"/>
    <property type="match status" value="1"/>
</dbReference>
<proteinExistence type="predicted"/>
<dbReference type="Gene3D" id="3.30.450.20">
    <property type="entry name" value="PAS domain"/>
    <property type="match status" value="2"/>
</dbReference>